<reference evidence="2 3" key="1">
    <citation type="submission" date="2015-12" db="EMBL/GenBank/DDBJ databases">
        <title>Intraspecies pangenome expansion in the marine bacterium Alteromonas.</title>
        <authorList>
            <person name="Lopez-Perez M."/>
            <person name="Rodriguez-Valera F."/>
        </authorList>
    </citation>
    <scope>NUCLEOTIDE SEQUENCE [LARGE SCALE GENOMIC DNA]</scope>
    <source>
        <strain evidence="2 3">UM8</strain>
        <plasmid evidence="2 3">pAMEDUM8_300</plasmid>
    </source>
</reference>
<accession>A0AAC8XPS6</accession>
<keyword evidence="1" id="KW-0812">Transmembrane</keyword>
<evidence type="ECO:0000313" key="2">
    <source>
        <dbReference type="EMBL" id="AMJ80729.1"/>
    </source>
</evidence>
<proteinExistence type="predicted"/>
<keyword evidence="1" id="KW-0472">Membrane</keyword>
<keyword evidence="2" id="KW-0614">Plasmid</keyword>
<feature type="transmembrane region" description="Helical" evidence="1">
    <location>
        <begin position="15"/>
        <end position="35"/>
    </location>
</feature>
<organism evidence="2 3">
    <name type="scientific">Alteromonas mediterranea</name>
    <dbReference type="NCBI Taxonomy" id="314275"/>
    <lineage>
        <taxon>Bacteria</taxon>
        <taxon>Pseudomonadati</taxon>
        <taxon>Pseudomonadota</taxon>
        <taxon>Gammaproteobacteria</taxon>
        <taxon>Alteromonadales</taxon>
        <taxon>Alteromonadaceae</taxon>
        <taxon>Alteromonas/Salinimonas group</taxon>
        <taxon>Alteromonas</taxon>
    </lineage>
</organism>
<feature type="transmembrane region" description="Helical" evidence="1">
    <location>
        <begin position="41"/>
        <end position="66"/>
    </location>
</feature>
<name>A0AAC8XPS6_9ALTE</name>
<geneLocation type="plasmid" evidence="2 3">
    <name>pAMEDUM8_300</name>
</geneLocation>
<dbReference type="EMBL" id="CP013929">
    <property type="protein sequence ID" value="AMJ80729.1"/>
    <property type="molecule type" value="Genomic_DNA"/>
</dbReference>
<dbReference type="RefSeq" id="WP_015068546.1">
    <property type="nucleotide sequence ID" value="NZ_CAKMLI010000020.1"/>
</dbReference>
<sequence>MKTLKLAVLTWLKDVLKDLGLGLFALGLGGSILVIDQNVGLLQLSVILSFVGLFMLAGSFLLVVAFRL</sequence>
<evidence type="ECO:0000256" key="1">
    <source>
        <dbReference type="SAM" id="Phobius"/>
    </source>
</evidence>
<keyword evidence="1" id="KW-1133">Transmembrane helix</keyword>
<dbReference type="Proteomes" id="UP000061468">
    <property type="component" value="Plasmid pAMEDUM8_300"/>
</dbReference>
<dbReference type="GeneID" id="56269168"/>
<protein>
    <submittedName>
        <fullName evidence="2">Uncharacterized protein</fullName>
    </submittedName>
</protein>
<gene>
    <name evidence="2" type="ORF">AV942_20310</name>
</gene>
<evidence type="ECO:0000313" key="3">
    <source>
        <dbReference type="Proteomes" id="UP000061468"/>
    </source>
</evidence>
<dbReference type="AlphaFoldDB" id="A0AAC8XPS6"/>